<dbReference type="Pfam" id="PF00144">
    <property type="entry name" value="Beta-lactamase"/>
    <property type="match status" value="1"/>
</dbReference>
<dbReference type="RefSeq" id="WP_137731825.1">
    <property type="nucleotide sequence ID" value="NZ_BJCL01000002.1"/>
</dbReference>
<name>A0A480AK21_9BURK</name>
<dbReference type="Proteomes" id="UP000301751">
    <property type="component" value="Unassembled WGS sequence"/>
</dbReference>
<feature type="domain" description="Beta-lactamase-related" evidence="2">
    <location>
        <begin position="74"/>
        <end position="334"/>
    </location>
</feature>
<dbReference type="EMBL" id="BJCL01000002">
    <property type="protein sequence ID" value="GCL62079.1"/>
    <property type="molecule type" value="Genomic_DNA"/>
</dbReference>
<keyword evidence="1 3" id="KW-0378">Hydrolase</keyword>
<comment type="caution">
    <text evidence="3">The sequence shown here is derived from an EMBL/GenBank/DDBJ whole genome shotgun (WGS) entry which is preliminary data.</text>
</comment>
<dbReference type="SUPFAM" id="SSF56601">
    <property type="entry name" value="beta-lactamase/transpeptidase-like"/>
    <property type="match status" value="1"/>
</dbReference>
<dbReference type="InterPro" id="IPR050789">
    <property type="entry name" value="Diverse_Enzym_Activities"/>
</dbReference>
<dbReference type="PANTHER" id="PTHR43283">
    <property type="entry name" value="BETA-LACTAMASE-RELATED"/>
    <property type="match status" value="1"/>
</dbReference>
<dbReference type="InterPro" id="IPR001466">
    <property type="entry name" value="Beta-lactam-related"/>
</dbReference>
<evidence type="ECO:0000313" key="3">
    <source>
        <dbReference type="EMBL" id="GCL62079.1"/>
    </source>
</evidence>
<dbReference type="PANTHER" id="PTHR43283:SF11">
    <property type="entry name" value="BETA-LACTAMASE-RELATED DOMAIN-CONTAINING PROTEIN"/>
    <property type="match status" value="1"/>
</dbReference>
<accession>A0A480AK21</accession>
<evidence type="ECO:0000313" key="4">
    <source>
        <dbReference type="Proteomes" id="UP000301751"/>
    </source>
</evidence>
<evidence type="ECO:0000259" key="2">
    <source>
        <dbReference type="Pfam" id="PF00144"/>
    </source>
</evidence>
<sequence>MSTPALRSLAQATAFADAHETPWTRDPLREPLRFGVHHDDPPPWNRLRGPVHERGPCSGVVWQHGAEIASWGQPARSDQTFSVAKTCLALLAGVAQLRGLLPDVDRPVAAQLPGIGFDTPHNAPITWRQLLEQTSEWEGSCFGLPDQVDRWRKVAHDPRPAGGPKGGNRPLQAPGTYWEYNDVRINQLSLALLHLFREPLQQVMQDALLQPLGAQDSFRWEGYDDAWVTLDGRRLPSVPGGTHWGGGVTVSARDLARLGQLLLEGGTHQGRALLPADWVRRMGQPAAIAPFYGWLVWLNPEGRLFPGASADAVFMQGAGGHMVWVDPALQAVVVTRWLDPAHHARFIAMAAGALRGT</sequence>
<protein>
    <submittedName>
        <fullName evidence="3">Serine hydrolase</fullName>
    </submittedName>
</protein>
<organism evidence="3 4">
    <name type="scientific">Pseudaquabacterium pictum</name>
    <dbReference type="NCBI Taxonomy" id="2315236"/>
    <lineage>
        <taxon>Bacteria</taxon>
        <taxon>Pseudomonadati</taxon>
        <taxon>Pseudomonadota</taxon>
        <taxon>Betaproteobacteria</taxon>
        <taxon>Burkholderiales</taxon>
        <taxon>Sphaerotilaceae</taxon>
        <taxon>Pseudaquabacterium</taxon>
    </lineage>
</organism>
<gene>
    <name evidence="3" type="ORF">AQPW35_11600</name>
</gene>
<dbReference type="AlphaFoldDB" id="A0A480AK21"/>
<dbReference type="InterPro" id="IPR012338">
    <property type="entry name" value="Beta-lactam/transpept-like"/>
</dbReference>
<proteinExistence type="predicted"/>
<dbReference type="GO" id="GO:0016787">
    <property type="term" value="F:hydrolase activity"/>
    <property type="evidence" value="ECO:0007669"/>
    <property type="project" value="UniProtKB-KW"/>
</dbReference>
<keyword evidence="4" id="KW-1185">Reference proteome</keyword>
<dbReference type="Gene3D" id="3.40.710.10">
    <property type="entry name" value="DD-peptidase/beta-lactamase superfamily"/>
    <property type="match status" value="1"/>
</dbReference>
<evidence type="ECO:0000256" key="1">
    <source>
        <dbReference type="ARBA" id="ARBA00022801"/>
    </source>
</evidence>
<dbReference type="OrthoDB" id="8582986at2"/>
<reference evidence="4" key="1">
    <citation type="submission" date="2019-03" db="EMBL/GenBank/DDBJ databases">
        <title>Aquabacterium pictum sp.nov., the first bacteriochlorophyll a-containing freshwater bacterium in the genus Aquabacterium of the class Betaproteobacteria.</title>
        <authorList>
            <person name="Hirose S."/>
            <person name="Tank M."/>
            <person name="Hara E."/>
            <person name="Tamaki H."/>
            <person name="Takaichi S."/>
            <person name="Haruta S."/>
            <person name="Hanada S."/>
        </authorList>
    </citation>
    <scope>NUCLEOTIDE SEQUENCE [LARGE SCALE GENOMIC DNA]</scope>
    <source>
        <strain evidence="4">W35</strain>
    </source>
</reference>